<keyword evidence="2" id="KW-1185">Reference proteome</keyword>
<dbReference type="Proteomes" id="UP000252733">
    <property type="component" value="Unassembled WGS sequence"/>
</dbReference>
<dbReference type="AlphaFoldDB" id="A0A2T0XPV8"/>
<accession>A0A2T0XPV8</accession>
<comment type="caution">
    <text evidence="1">The sequence shown here is derived from an EMBL/GenBank/DDBJ whole genome shotgun (WGS) entry which is preliminary data.</text>
</comment>
<protein>
    <submittedName>
        <fullName evidence="1">Uncharacterized protein</fullName>
    </submittedName>
</protein>
<sequence length="50" mass="5703">MSILAASVTTQVVIHGQKLNTLDKHTNKIYLCNIQVKKIMCYENSIPENR</sequence>
<gene>
    <name evidence="1" type="ORF">DFO77_11938</name>
</gene>
<reference evidence="1 2" key="1">
    <citation type="submission" date="2018-07" db="EMBL/GenBank/DDBJ databases">
        <title>Freshwater and sediment microbial communities from various areas in North America, analyzing microbe dynamics in response to fracking.</title>
        <authorList>
            <person name="Lamendella R."/>
        </authorList>
    </citation>
    <scope>NUCLEOTIDE SEQUENCE [LARGE SCALE GENOMIC DNA]</scope>
    <source>
        <strain evidence="1 2">160A</strain>
    </source>
</reference>
<proteinExistence type="predicted"/>
<name>A0A2T0XPV8_9BACT</name>
<dbReference type="EMBL" id="QPIZ01000019">
    <property type="protein sequence ID" value="RCW31072.1"/>
    <property type="molecule type" value="Genomic_DNA"/>
</dbReference>
<evidence type="ECO:0000313" key="1">
    <source>
        <dbReference type="EMBL" id="RCW31072.1"/>
    </source>
</evidence>
<evidence type="ECO:0000313" key="2">
    <source>
        <dbReference type="Proteomes" id="UP000252733"/>
    </source>
</evidence>
<organism evidence="1 2">
    <name type="scientific">Marinilabilia salmonicolor</name>
    <dbReference type="NCBI Taxonomy" id="989"/>
    <lineage>
        <taxon>Bacteria</taxon>
        <taxon>Pseudomonadati</taxon>
        <taxon>Bacteroidota</taxon>
        <taxon>Bacteroidia</taxon>
        <taxon>Marinilabiliales</taxon>
        <taxon>Marinilabiliaceae</taxon>
        <taxon>Marinilabilia</taxon>
    </lineage>
</organism>